<keyword evidence="7" id="KW-1185">Reference proteome</keyword>
<dbReference type="PANTHER" id="PTHR46972">
    <property type="entry name" value="MONOOXYGENASE ASQM-RELATED"/>
    <property type="match status" value="1"/>
</dbReference>
<evidence type="ECO:0000256" key="1">
    <source>
        <dbReference type="ARBA" id="ARBA00022630"/>
    </source>
</evidence>
<evidence type="ECO:0000313" key="7">
    <source>
        <dbReference type="Proteomes" id="UP000620124"/>
    </source>
</evidence>
<evidence type="ECO:0000259" key="5">
    <source>
        <dbReference type="Pfam" id="PF01494"/>
    </source>
</evidence>
<keyword evidence="1" id="KW-0285">Flavoprotein</keyword>
<keyword evidence="3" id="KW-0560">Oxidoreductase</keyword>
<name>A0A8H7CIG7_9AGAR</name>
<dbReference type="AlphaFoldDB" id="A0A8H7CIG7"/>
<dbReference type="Proteomes" id="UP000620124">
    <property type="component" value="Unassembled WGS sequence"/>
</dbReference>
<organism evidence="6 7">
    <name type="scientific">Mycena venus</name>
    <dbReference type="NCBI Taxonomy" id="2733690"/>
    <lineage>
        <taxon>Eukaryota</taxon>
        <taxon>Fungi</taxon>
        <taxon>Dikarya</taxon>
        <taxon>Basidiomycota</taxon>
        <taxon>Agaricomycotina</taxon>
        <taxon>Agaricomycetes</taxon>
        <taxon>Agaricomycetidae</taxon>
        <taxon>Agaricales</taxon>
        <taxon>Marasmiineae</taxon>
        <taxon>Mycenaceae</taxon>
        <taxon>Mycena</taxon>
    </lineage>
</organism>
<sequence>MMFRNQTVQEFESLFLFRPTEAKSALTLARSAAGVYLRRSLDPLPSPLSLPCPTTSPSSAPVPAAALSARLLTQQTGATVTVFEAEESINFRAQGGTLDLRHDGGLAAIKAAGLQDAFERDARYDGESLMIADKHLKAWLRLTETGVKNSTSRPEIDRRLLRQLLYDSLPKGIVLWNRKVKNVTRDDKGRATLHFADGSAAEGFDLVVGADGAWSKVRAALTDVKPHYYGIYYIAMVISEVQNRHPDLYKLINRGSVFTFSDGKSITAQYLSDGSLHCGMAGVRTEHWLEDKGLSLDQSAQLKKVLLDEYADWDPLLRKIIEVADDDSWQSRALYMLPLDHHWTHQSGITLIGDAAHLMTPYAGVGVNVAMHDAVKLSQAVGAAESDGGTSQQLDQHLQAFEKDMFVRMAAAQRLSWENCHDMFFVPGAPRAKIQEYIGRIVEYEWPRWGSLARPFIRAGFGVVKLFRATGGGTGESRTRAMGFQPFGRAKGKSTRVPSQSFLLSLSPDDCIAALRACLMVYSLSREKIVPQLEASLASTIIARTGHGKTLCIAIPLLRPNTITLAVSPLKRL</sequence>
<evidence type="ECO:0000313" key="6">
    <source>
        <dbReference type="EMBL" id="KAF7337167.1"/>
    </source>
</evidence>
<dbReference type="SUPFAM" id="SSF51905">
    <property type="entry name" value="FAD/NAD(P)-binding domain"/>
    <property type="match status" value="1"/>
</dbReference>
<dbReference type="PRINTS" id="PR00420">
    <property type="entry name" value="RNGMNOXGNASE"/>
</dbReference>
<dbReference type="Pfam" id="PF01494">
    <property type="entry name" value="FAD_binding_3"/>
    <property type="match status" value="1"/>
</dbReference>
<evidence type="ECO:0000256" key="2">
    <source>
        <dbReference type="ARBA" id="ARBA00022827"/>
    </source>
</evidence>
<dbReference type="GO" id="GO:0071949">
    <property type="term" value="F:FAD binding"/>
    <property type="evidence" value="ECO:0007669"/>
    <property type="project" value="InterPro"/>
</dbReference>
<protein>
    <recommendedName>
        <fullName evidence="5">FAD-binding domain-containing protein</fullName>
    </recommendedName>
</protein>
<gene>
    <name evidence="6" type="ORF">MVEN_02154700</name>
</gene>
<keyword evidence="4" id="KW-0503">Monooxygenase</keyword>
<dbReference type="InterPro" id="IPR002938">
    <property type="entry name" value="FAD-bd"/>
</dbReference>
<proteinExistence type="predicted"/>
<evidence type="ECO:0000256" key="4">
    <source>
        <dbReference type="ARBA" id="ARBA00023033"/>
    </source>
</evidence>
<dbReference type="InterPro" id="IPR036188">
    <property type="entry name" value="FAD/NAD-bd_sf"/>
</dbReference>
<dbReference type="PANTHER" id="PTHR46972:SF1">
    <property type="entry name" value="FAD DEPENDENT OXIDOREDUCTASE DOMAIN-CONTAINING PROTEIN"/>
    <property type="match status" value="1"/>
</dbReference>
<dbReference type="EMBL" id="JACAZI010000022">
    <property type="protein sequence ID" value="KAF7337167.1"/>
    <property type="molecule type" value="Genomic_DNA"/>
</dbReference>
<comment type="caution">
    <text evidence="6">The sequence shown here is derived from an EMBL/GenBank/DDBJ whole genome shotgun (WGS) entry which is preliminary data.</text>
</comment>
<feature type="domain" description="FAD-binding" evidence="5">
    <location>
        <begin position="63"/>
        <end position="396"/>
    </location>
</feature>
<dbReference type="OrthoDB" id="655030at2759"/>
<reference evidence="6" key="1">
    <citation type="submission" date="2020-05" db="EMBL/GenBank/DDBJ databases">
        <title>Mycena genomes resolve the evolution of fungal bioluminescence.</title>
        <authorList>
            <person name="Tsai I.J."/>
        </authorList>
    </citation>
    <scope>NUCLEOTIDE SEQUENCE</scope>
    <source>
        <strain evidence="6">CCC161011</strain>
    </source>
</reference>
<keyword evidence="2" id="KW-0274">FAD</keyword>
<evidence type="ECO:0000256" key="3">
    <source>
        <dbReference type="ARBA" id="ARBA00023002"/>
    </source>
</evidence>
<dbReference type="GO" id="GO:0004497">
    <property type="term" value="F:monooxygenase activity"/>
    <property type="evidence" value="ECO:0007669"/>
    <property type="project" value="UniProtKB-KW"/>
</dbReference>
<dbReference type="Gene3D" id="3.50.50.60">
    <property type="entry name" value="FAD/NAD(P)-binding domain"/>
    <property type="match status" value="1"/>
</dbReference>
<accession>A0A8H7CIG7</accession>